<dbReference type="InterPro" id="IPR001957">
    <property type="entry name" value="Chromosome_initiator_DnaA"/>
</dbReference>
<keyword evidence="2 8" id="KW-0963">Cytoplasm</keyword>
<sequence length="453" mass="51480">MPKLTIDSLWSEALERMKLQLSRPTFETWIQSAVPAELENNCLTLRTPNPFSRNWIQKYYINTIVSALEEVAGYPIDLQLIVDQDEQDSSSKQVVSKIHRKELTPPVLVHTPQQRSILNPRYVFSRLVVGPNNRMAHAASLAVAESPGQEFNPLFLCGGVGLGKTHLMQAIGHYRLEIDPTAKVYYVSTERFTNDLITAIQKDDMPSFRDLYRAADVLLVDDIQFIEGKEYTQEEFFHTFNALYEAGKQVVLASDRQPHQIPRLQDRLCSRFSMGLIADIQPPDFETRMAVLQKKAEYEDMALPRDVLEYIASNYTNNIRELEGALNRAVAYISISGLPMTIENITPVLNPVMEKVEITPQDIIQVVSQHFNVAVEDMKSSSRRREISTARQIGMYLIRQHTDLSLPKIGDVFGGKDHTTVLYSCDKIEKNKAVNAELARTIQQLGEQITGRR</sequence>
<comment type="caution">
    <text evidence="14">The sequence shown here is derived from an EMBL/GenBank/DDBJ whole genome shotgun (WGS) entry which is preliminary data.</text>
</comment>
<dbReference type="GO" id="GO:0008289">
    <property type="term" value="F:lipid binding"/>
    <property type="evidence" value="ECO:0007669"/>
    <property type="project" value="UniProtKB-KW"/>
</dbReference>
<comment type="subunit">
    <text evidence="8">Oligomerizes as a right-handed, spiral filament on DNA at oriC.</text>
</comment>
<feature type="region of interest" description="Domain IV, binds dsDNA" evidence="8">
    <location>
        <begin position="334"/>
        <end position="453"/>
    </location>
</feature>
<dbReference type="HAMAP" id="MF_00377">
    <property type="entry name" value="DnaA_bact"/>
    <property type="match status" value="1"/>
</dbReference>
<dbReference type="InterPro" id="IPR010921">
    <property type="entry name" value="Trp_repressor/repl_initiator"/>
</dbReference>
<evidence type="ECO:0000256" key="10">
    <source>
        <dbReference type="RuleBase" id="RU000577"/>
    </source>
</evidence>
<feature type="region of interest" description="Domain I, interacts with DnaA modulators" evidence="8">
    <location>
        <begin position="1"/>
        <end position="86"/>
    </location>
</feature>
<dbReference type="GO" id="GO:0005886">
    <property type="term" value="C:plasma membrane"/>
    <property type="evidence" value="ECO:0007669"/>
    <property type="project" value="TreeGrafter"/>
</dbReference>
<dbReference type="Pfam" id="PF08299">
    <property type="entry name" value="Bac_DnaA_C"/>
    <property type="match status" value="1"/>
</dbReference>
<proteinExistence type="inferred from homology"/>
<dbReference type="CDD" id="cd00009">
    <property type="entry name" value="AAA"/>
    <property type="match status" value="1"/>
</dbReference>
<gene>
    <name evidence="8 14" type="primary">dnaA</name>
    <name evidence="14" type="ORF">IQ266_04885</name>
</gene>
<evidence type="ECO:0000259" key="12">
    <source>
        <dbReference type="SMART" id="SM00382"/>
    </source>
</evidence>
<keyword evidence="5 8" id="KW-0067">ATP-binding</keyword>
<dbReference type="GO" id="GO:0005737">
    <property type="term" value="C:cytoplasm"/>
    <property type="evidence" value="ECO:0007669"/>
    <property type="project" value="UniProtKB-SubCell"/>
</dbReference>
<dbReference type="SMART" id="SM00382">
    <property type="entry name" value="AAA"/>
    <property type="match status" value="1"/>
</dbReference>
<feature type="region of interest" description="Domain III, AAA+ region" evidence="8">
    <location>
        <begin position="117"/>
        <end position="333"/>
    </location>
</feature>
<evidence type="ECO:0000256" key="6">
    <source>
        <dbReference type="ARBA" id="ARBA00023121"/>
    </source>
</evidence>
<feature type="binding site" evidence="8">
    <location>
        <position position="161"/>
    </location>
    <ligand>
        <name>ATP</name>
        <dbReference type="ChEBI" id="CHEBI:30616"/>
    </ligand>
</feature>
<dbReference type="Gene3D" id="1.10.8.60">
    <property type="match status" value="1"/>
</dbReference>
<dbReference type="InterPro" id="IPR013159">
    <property type="entry name" value="DnaA_C"/>
</dbReference>
<dbReference type="Gene3D" id="3.30.300.180">
    <property type="match status" value="1"/>
</dbReference>
<comment type="function">
    <text evidence="8 10">Plays an essential role in the initiation and regulation of chromosomal replication. ATP-DnaA binds to the origin of replication (oriC) to initiate formation of the DNA replication initiation complex once per cell cycle. Binds the DnaA box (a 9 base pair repeat at the origin) and separates the double-stranded (ds)DNA. Forms a right-handed helical filament on oriC DNA; dsDNA binds to the exterior of the filament while single-stranded (ss)DNA is stabiized in the filament's interior. The ATP-DnaA-oriC complex binds and stabilizes one strand of the AT-rich DNA unwinding element (DUE), permitting loading of DNA polymerase. After initiation quickly degrades to an ADP-DnaA complex that is not apt for DNA replication. Binds acidic phospholipids.</text>
</comment>
<dbReference type="NCBIfam" id="TIGR00362">
    <property type="entry name" value="DnaA"/>
    <property type="match status" value="1"/>
</dbReference>
<dbReference type="Pfam" id="PF11638">
    <property type="entry name" value="DnaA_N"/>
    <property type="match status" value="1"/>
</dbReference>
<evidence type="ECO:0000313" key="15">
    <source>
        <dbReference type="Proteomes" id="UP000625316"/>
    </source>
</evidence>
<comment type="similarity">
    <text evidence="1 8 11">Belongs to the DnaA family.</text>
</comment>
<dbReference type="GO" id="GO:0006275">
    <property type="term" value="P:regulation of DNA replication"/>
    <property type="evidence" value="ECO:0007669"/>
    <property type="project" value="UniProtKB-UniRule"/>
</dbReference>
<feature type="domain" description="AAA+ ATPase" evidence="12">
    <location>
        <begin position="150"/>
        <end position="278"/>
    </location>
</feature>
<dbReference type="GO" id="GO:0005524">
    <property type="term" value="F:ATP binding"/>
    <property type="evidence" value="ECO:0007669"/>
    <property type="project" value="UniProtKB-UniRule"/>
</dbReference>
<reference evidence="14" key="1">
    <citation type="submission" date="2020-10" db="EMBL/GenBank/DDBJ databases">
        <authorList>
            <person name="Castelo-Branco R."/>
            <person name="Eusebio N."/>
            <person name="Adriana R."/>
            <person name="Vieira A."/>
            <person name="Brugerolle De Fraissinette N."/>
            <person name="Rezende De Castro R."/>
            <person name="Schneider M.P."/>
            <person name="Vasconcelos V."/>
            <person name="Leao P.N."/>
        </authorList>
    </citation>
    <scope>NUCLEOTIDE SEQUENCE</scope>
    <source>
        <strain evidence="14">LEGE 11480</strain>
    </source>
</reference>
<dbReference type="PANTHER" id="PTHR30050">
    <property type="entry name" value="CHROMOSOMAL REPLICATION INITIATOR PROTEIN DNAA"/>
    <property type="match status" value="1"/>
</dbReference>
<dbReference type="Proteomes" id="UP000625316">
    <property type="component" value="Unassembled WGS sequence"/>
</dbReference>
<evidence type="ECO:0000256" key="7">
    <source>
        <dbReference type="ARBA" id="ARBA00023125"/>
    </source>
</evidence>
<evidence type="ECO:0000256" key="1">
    <source>
        <dbReference type="ARBA" id="ARBA00006583"/>
    </source>
</evidence>
<keyword evidence="4 8" id="KW-0547">Nucleotide-binding</keyword>
<dbReference type="InterPro" id="IPR020591">
    <property type="entry name" value="Chromosome_initiator_DnaA-like"/>
</dbReference>
<evidence type="ECO:0000313" key="14">
    <source>
        <dbReference type="EMBL" id="MBE9029096.1"/>
    </source>
</evidence>
<dbReference type="SMART" id="SM00760">
    <property type="entry name" value="Bac_DnaA_C"/>
    <property type="match status" value="1"/>
</dbReference>
<dbReference type="GO" id="GO:0003688">
    <property type="term" value="F:DNA replication origin binding"/>
    <property type="evidence" value="ECO:0007669"/>
    <property type="project" value="UniProtKB-UniRule"/>
</dbReference>
<comment type="caution">
    <text evidence="8">Lacks conserved residue(s) required for the propagation of feature annotation.</text>
</comment>
<feature type="binding site" evidence="8">
    <location>
        <position position="163"/>
    </location>
    <ligand>
        <name>ATP</name>
        <dbReference type="ChEBI" id="CHEBI:30616"/>
    </ligand>
</feature>
<dbReference type="InterPro" id="IPR027417">
    <property type="entry name" value="P-loop_NTPase"/>
</dbReference>
<dbReference type="Gene3D" id="1.10.1750.10">
    <property type="match status" value="1"/>
</dbReference>
<evidence type="ECO:0000256" key="11">
    <source>
        <dbReference type="RuleBase" id="RU004227"/>
    </source>
</evidence>
<dbReference type="InterPro" id="IPR018312">
    <property type="entry name" value="Chromosome_initiator_DnaA_CS"/>
</dbReference>
<keyword evidence="15" id="KW-1185">Reference proteome</keyword>
<feature type="binding site" evidence="8">
    <location>
        <position position="164"/>
    </location>
    <ligand>
        <name>ATP</name>
        <dbReference type="ChEBI" id="CHEBI:30616"/>
    </ligand>
</feature>
<dbReference type="PRINTS" id="PR00051">
    <property type="entry name" value="DNAA"/>
</dbReference>
<dbReference type="CDD" id="cd06571">
    <property type="entry name" value="Bac_DnaA_C"/>
    <property type="match status" value="1"/>
</dbReference>
<evidence type="ECO:0000256" key="3">
    <source>
        <dbReference type="ARBA" id="ARBA00022705"/>
    </source>
</evidence>
<dbReference type="InterPro" id="IPR024633">
    <property type="entry name" value="DnaA_N_dom"/>
</dbReference>
<protein>
    <recommendedName>
        <fullName evidence="8 9">Chromosomal replication initiator protein DnaA</fullName>
    </recommendedName>
</protein>
<comment type="domain">
    <text evidence="8">Domain I is involved in oligomerization and binding regulators, domain II is flexibile and of varying length in different bacteria, domain III forms the AAA+ region, while domain IV binds dsDNA.</text>
</comment>
<dbReference type="InterPro" id="IPR003593">
    <property type="entry name" value="AAA+_ATPase"/>
</dbReference>
<accession>A0A928VM00</accession>
<dbReference type="RefSeq" id="WP_264323915.1">
    <property type="nucleotide sequence ID" value="NZ_JADEXQ010000011.1"/>
</dbReference>
<keyword evidence="7 8" id="KW-0238">DNA-binding</keyword>
<dbReference type="InterPro" id="IPR038454">
    <property type="entry name" value="DnaA_N_sf"/>
</dbReference>
<name>A0A928VM00_9CYAN</name>
<evidence type="ECO:0000256" key="2">
    <source>
        <dbReference type="ARBA" id="ARBA00022490"/>
    </source>
</evidence>
<dbReference type="FunFam" id="3.40.50.300:FF:000668">
    <property type="entry name" value="Chromosomal replication initiator protein DnaA"/>
    <property type="match status" value="1"/>
</dbReference>
<dbReference type="InterPro" id="IPR013317">
    <property type="entry name" value="DnaA_dom"/>
</dbReference>
<keyword evidence="3 8" id="KW-0235">DNA replication</keyword>
<evidence type="ECO:0000256" key="8">
    <source>
        <dbReference type="HAMAP-Rule" id="MF_00377"/>
    </source>
</evidence>
<evidence type="ECO:0000256" key="9">
    <source>
        <dbReference type="NCBIfam" id="TIGR00362"/>
    </source>
</evidence>
<dbReference type="SUPFAM" id="SSF48295">
    <property type="entry name" value="TrpR-like"/>
    <property type="match status" value="1"/>
</dbReference>
<organism evidence="14 15">
    <name type="scientific">Romeriopsis navalis LEGE 11480</name>
    <dbReference type="NCBI Taxonomy" id="2777977"/>
    <lineage>
        <taxon>Bacteria</taxon>
        <taxon>Bacillati</taxon>
        <taxon>Cyanobacteriota</taxon>
        <taxon>Cyanophyceae</taxon>
        <taxon>Leptolyngbyales</taxon>
        <taxon>Leptolyngbyaceae</taxon>
        <taxon>Romeriopsis</taxon>
        <taxon>Romeriopsis navalis</taxon>
    </lineage>
</organism>
<feature type="binding site" evidence="8">
    <location>
        <position position="165"/>
    </location>
    <ligand>
        <name>ATP</name>
        <dbReference type="ChEBI" id="CHEBI:30616"/>
    </ligand>
</feature>
<dbReference type="Pfam" id="PF00308">
    <property type="entry name" value="Bac_DnaA"/>
    <property type="match status" value="1"/>
</dbReference>
<evidence type="ECO:0000256" key="4">
    <source>
        <dbReference type="ARBA" id="ARBA00022741"/>
    </source>
</evidence>
<feature type="domain" description="Chromosomal replication initiator DnaA C-terminal" evidence="13">
    <location>
        <begin position="359"/>
        <end position="428"/>
    </location>
</feature>
<dbReference type="Gene3D" id="3.40.50.300">
    <property type="entry name" value="P-loop containing nucleotide triphosphate hydrolases"/>
    <property type="match status" value="1"/>
</dbReference>
<comment type="subcellular location">
    <subcellularLocation>
        <location evidence="8">Cytoplasm</location>
    </subcellularLocation>
</comment>
<evidence type="ECO:0000256" key="5">
    <source>
        <dbReference type="ARBA" id="ARBA00022840"/>
    </source>
</evidence>
<dbReference type="GO" id="GO:0006270">
    <property type="term" value="P:DNA replication initiation"/>
    <property type="evidence" value="ECO:0007669"/>
    <property type="project" value="UniProtKB-UniRule"/>
</dbReference>
<dbReference type="AlphaFoldDB" id="A0A928VM00"/>
<dbReference type="PROSITE" id="PS01008">
    <property type="entry name" value="DNAA"/>
    <property type="match status" value="1"/>
</dbReference>
<dbReference type="SUPFAM" id="SSF52540">
    <property type="entry name" value="P-loop containing nucleoside triphosphate hydrolases"/>
    <property type="match status" value="1"/>
</dbReference>
<dbReference type="PANTHER" id="PTHR30050:SF2">
    <property type="entry name" value="CHROMOSOMAL REPLICATION INITIATOR PROTEIN DNAA"/>
    <property type="match status" value="1"/>
</dbReference>
<dbReference type="EMBL" id="JADEXQ010000011">
    <property type="protein sequence ID" value="MBE9029096.1"/>
    <property type="molecule type" value="Genomic_DNA"/>
</dbReference>
<keyword evidence="6 8" id="KW-0446">Lipid-binding</keyword>
<evidence type="ECO:0000259" key="13">
    <source>
        <dbReference type="SMART" id="SM00760"/>
    </source>
</evidence>